<dbReference type="PANTHER" id="PTHR43540:SF6">
    <property type="entry name" value="ISOCHORISMATASE-LIKE DOMAIN-CONTAINING PROTEIN"/>
    <property type="match status" value="1"/>
</dbReference>
<sequence length="208" mass="22098">MDLRELVSREHTAVVLMEMQRGVVGDLSGPLLAPLVDAARERGIVAALAEVVRAAREVDVPVVHAVVRFRADGVGTPINTPTLARLQRSDPDRLREGAADTDVLPELRPRPGDVLSWRRHGMSAFTGTDLDTVLRSLGVRTVVLGGVSLNVGVIGTAIEAVNLGYRVVVVRDGVVGVPLEYGDDVLRHSLRALGAQPTAADIAEAWAG</sequence>
<organism evidence="3 4">
    <name type="scientific">Microbacterium resistens</name>
    <dbReference type="NCBI Taxonomy" id="156977"/>
    <lineage>
        <taxon>Bacteria</taxon>
        <taxon>Bacillati</taxon>
        <taxon>Actinomycetota</taxon>
        <taxon>Actinomycetes</taxon>
        <taxon>Micrococcales</taxon>
        <taxon>Microbacteriaceae</taxon>
        <taxon>Microbacterium</taxon>
    </lineage>
</organism>
<evidence type="ECO:0000313" key="3">
    <source>
        <dbReference type="EMBL" id="UGS27548.1"/>
    </source>
</evidence>
<gene>
    <name evidence="3" type="ORF">K8F61_04985</name>
</gene>
<dbReference type="PANTHER" id="PTHR43540">
    <property type="entry name" value="PEROXYUREIDOACRYLATE/UREIDOACRYLATE AMIDOHYDROLASE-RELATED"/>
    <property type="match status" value="1"/>
</dbReference>
<dbReference type="InterPro" id="IPR036380">
    <property type="entry name" value="Isochorismatase-like_sf"/>
</dbReference>
<dbReference type="Pfam" id="PF00857">
    <property type="entry name" value="Isochorismatase"/>
    <property type="match status" value="1"/>
</dbReference>
<dbReference type="InterPro" id="IPR000868">
    <property type="entry name" value="Isochorismatase-like_dom"/>
</dbReference>
<evidence type="ECO:0000256" key="1">
    <source>
        <dbReference type="ARBA" id="ARBA00022801"/>
    </source>
</evidence>
<dbReference type="GO" id="GO:0016787">
    <property type="term" value="F:hydrolase activity"/>
    <property type="evidence" value="ECO:0007669"/>
    <property type="project" value="UniProtKB-KW"/>
</dbReference>
<dbReference type="RefSeq" id="WP_231820882.1">
    <property type="nucleotide sequence ID" value="NZ_CP082781.1"/>
</dbReference>
<dbReference type="Gene3D" id="3.40.50.850">
    <property type="entry name" value="Isochorismatase-like"/>
    <property type="match status" value="1"/>
</dbReference>
<dbReference type="InterPro" id="IPR050272">
    <property type="entry name" value="Isochorismatase-like_hydrls"/>
</dbReference>
<name>A0ABY3RX73_9MICO</name>
<protein>
    <submittedName>
        <fullName evidence="3">Cysteine hydrolase</fullName>
    </submittedName>
</protein>
<proteinExistence type="predicted"/>
<evidence type="ECO:0000259" key="2">
    <source>
        <dbReference type="Pfam" id="PF00857"/>
    </source>
</evidence>
<keyword evidence="4" id="KW-1185">Reference proteome</keyword>
<dbReference type="CDD" id="cd00431">
    <property type="entry name" value="cysteine_hydrolases"/>
    <property type="match status" value="1"/>
</dbReference>
<feature type="domain" description="Isochorismatase-like" evidence="2">
    <location>
        <begin position="12"/>
        <end position="198"/>
    </location>
</feature>
<evidence type="ECO:0000313" key="4">
    <source>
        <dbReference type="Proteomes" id="UP001199642"/>
    </source>
</evidence>
<dbReference type="SUPFAM" id="SSF52499">
    <property type="entry name" value="Isochorismatase-like hydrolases"/>
    <property type="match status" value="1"/>
</dbReference>
<keyword evidence="1 3" id="KW-0378">Hydrolase</keyword>
<dbReference type="EMBL" id="CP082781">
    <property type="protein sequence ID" value="UGS27548.1"/>
    <property type="molecule type" value="Genomic_DNA"/>
</dbReference>
<reference evidence="3 4" key="1">
    <citation type="submission" date="2023-01" db="EMBL/GenBank/DDBJ databases">
        <title>Characterization of estradiol degrading bacteria Microbacterium sp. MZT7 and reveal degrading genes through genome analysis.</title>
        <authorList>
            <person name="Hao P."/>
            <person name="Gao Y."/>
        </authorList>
    </citation>
    <scope>NUCLEOTIDE SEQUENCE [LARGE SCALE GENOMIC DNA]</scope>
    <source>
        <strain evidence="3 4">MZT7</strain>
    </source>
</reference>
<accession>A0ABY3RX73</accession>
<dbReference type="Proteomes" id="UP001199642">
    <property type="component" value="Chromosome"/>
</dbReference>